<accession>A0A922HPI2</accession>
<organism evidence="1 2">
    <name type="scientific">Dermatophagoides farinae</name>
    <name type="common">American house dust mite</name>
    <dbReference type="NCBI Taxonomy" id="6954"/>
    <lineage>
        <taxon>Eukaryota</taxon>
        <taxon>Metazoa</taxon>
        <taxon>Ecdysozoa</taxon>
        <taxon>Arthropoda</taxon>
        <taxon>Chelicerata</taxon>
        <taxon>Arachnida</taxon>
        <taxon>Acari</taxon>
        <taxon>Acariformes</taxon>
        <taxon>Sarcoptiformes</taxon>
        <taxon>Astigmata</taxon>
        <taxon>Psoroptidia</taxon>
        <taxon>Analgoidea</taxon>
        <taxon>Pyroglyphidae</taxon>
        <taxon>Dermatophagoidinae</taxon>
        <taxon>Dermatophagoides</taxon>
    </lineage>
</organism>
<comment type="caution">
    <text evidence="1">The sequence shown here is derived from an EMBL/GenBank/DDBJ whole genome shotgun (WGS) entry which is preliminary data.</text>
</comment>
<reference evidence="1" key="2">
    <citation type="journal article" date="2022" name="Res Sq">
        <title>Comparative Genomics Reveals Insights into the Divergent Evolution of Astigmatic Mites and Household Pest Adaptations.</title>
        <authorList>
            <person name="Xiong Q."/>
            <person name="Wan A.T.-Y."/>
            <person name="Liu X.-Y."/>
            <person name="Fung C.S.-H."/>
            <person name="Xiao X."/>
            <person name="Malainual N."/>
            <person name="Hou J."/>
            <person name="Wang L."/>
            <person name="Wang M."/>
            <person name="Yang K."/>
            <person name="Cui Y."/>
            <person name="Leung E."/>
            <person name="Nong W."/>
            <person name="Shin S.-K."/>
            <person name="Au S."/>
            <person name="Jeong K.Y."/>
            <person name="Chew F.T."/>
            <person name="Hui J."/>
            <person name="Leung T.F."/>
            <person name="Tungtrongchitr A."/>
            <person name="Zhong N."/>
            <person name="Liu Z."/>
            <person name="Tsui S."/>
        </authorList>
    </citation>
    <scope>NUCLEOTIDE SEQUENCE</scope>
    <source>
        <strain evidence="1">Derf</strain>
        <tissue evidence="1">Whole organism</tissue>
    </source>
</reference>
<protein>
    <submittedName>
        <fullName evidence="1">Uncharacterized protein</fullName>
    </submittedName>
</protein>
<gene>
    <name evidence="1" type="ORF">DERF_014622</name>
</gene>
<keyword evidence="2" id="KW-1185">Reference proteome</keyword>
<name>A0A922HPI2_DERFA</name>
<proteinExistence type="predicted"/>
<reference evidence="1" key="1">
    <citation type="submission" date="2013-05" db="EMBL/GenBank/DDBJ databases">
        <authorList>
            <person name="Yim A.K.Y."/>
            <person name="Chan T.F."/>
            <person name="Ji K.M."/>
            <person name="Liu X.Y."/>
            <person name="Zhou J.W."/>
            <person name="Li R.Q."/>
            <person name="Yang K.Y."/>
            <person name="Li J."/>
            <person name="Li M."/>
            <person name="Law P.T.W."/>
            <person name="Wu Y.L."/>
            <person name="Cai Z.L."/>
            <person name="Qin H."/>
            <person name="Bao Y."/>
            <person name="Leung R.K.K."/>
            <person name="Ng P.K.S."/>
            <person name="Zou J."/>
            <person name="Zhong X.J."/>
            <person name="Ran P.X."/>
            <person name="Zhong N.S."/>
            <person name="Liu Z.G."/>
            <person name="Tsui S.K.W."/>
        </authorList>
    </citation>
    <scope>NUCLEOTIDE SEQUENCE</scope>
    <source>
        <strain evidence="1">Derf</strain>
        <tissue evidence="1">Whole organism</tissue>
    </source>
</reference>
<evidence type="ECO:0000313" key="1">
    <source>
        <dbReference type="EMBL" id="KAH9493895.1"/>
    </source>
</evidence>
<dbReference type="AlphaFoldDB" id="A0A922HPI2"/>
<dbReference type="EMBL" id="ASGP02000008">
    <property type="protein sequence ID" value="KAH9493895.1"/>
    <property type="molecule type" value="Genomic_DNA"/>
</dbReference>
<sequence>MTNYCDLLQFVEYPDIHLYDPVDGLEISMLVVDREQQLVQKQQQNSDVLPLSKIKRKWNDKMVAYLETVRSGRIIHSSSAAFSVHYMIETNNVTASILSFFSGIGRLGAGAATAAFGRGNLVPPIAFTGAGTGAGAAGRS</sequence>
<dbReference type="Proteomes" id="UP000790347">
    <property type="component" value="Unassembled WGS sequence"/>
</dbReference>
<evidence type="ECO:0000313" key="2">
    <source>
        <dbReference type="Proteomes" id="UP000790347"/>
    </source>
</evidence>